<dbReference type="Proteomes" id="UP001284601">
    <property type="component" value="Unassembled WGS sequence"/>
</dbReference>
<accession>A0ABU4HZ54</accession>
<protein>
    <recommendedName>
        <fullName evidence="3">eRF1 domain-containing protein</fullName>
    </recommendedName>
</protein>
<dbReference type="Pfam" id="PF18854">
    <property type="entry name" value="baeRF_family10"/>
    <property type="match status" value="1"/>
</dbReference>
<organism evidence="1 2">
    <name type="scientific">Conexibacter stalactiti</name>
    <dbReference type="NCBI Taxonomy" id="1940611"/>
    <lineage>
        <taxon>Bacteria</taxon>
        <taxon>Bacillati</taxon>
        <taxon>Actinomycetota</taxon>
        <taxon>Thermoleophilia</taxon>
        <taxon>Solirubrobacterales</taxon>
        <taxon>Conexibacteraceae</taxon>
        <taxon>Conexibacter</taxon>
    </lineage>
</organism>
<comment type="caution">
    <text evidence="1">The sequence shown here is derived from an EMBL/GenBank/DDBJ whole genome shotgun (WGS) entry which is preliminary data.</text>
</comment>
<evidence type="ECO:0000313" key="1">
    <source>
        <dbReference type="EMBL" id="MDW5597982.1"/>
    </source>
</evidence>
<reference evidence="1 2" key="2">
    <citation type="submission" date="2023-10" db="EMBL/GenBank/DDBJ databases">
        <authorList>
            <person name="Han X.F."/>
        </authorList>
    </citation>
    <scope>NUCLEOTIDE SEQUENCE [LARGE SCALE GENOMIC DNA]</scope>
    <source>
        <strain evidence="1 2">KCTC 39840</strain>
    </source>
</reference>
<proteinExistence type="predicted"/>
<dbReference type="EMBL" id="JAWSTH010000113">
    <property type="protein sequence ID" value="MDW5597982.1"/>
    <property type="molecule type" value="Genomic_DNA"/>
</dbReference>
<evidence type="ECO:0000313" key="2">
    <source>
        <dbReference type="Proteomes" id="UP001284601"/>
    </source>
</evidence>
<dbReference type="SUPFAM" id="SSF53137">
    <property type="entry name" value="Translational machinery components"/>
    <property type="match status" value="1"/>
</dbReference>
<dbReference type="Gene3D" id="3.30.420.60">
    <property type="entry name" value="eRF1 domain 2"/>
    <property type="match status" value="1"/>
</dbReference>
<reference evidence="2" key="1">
    <citation type="submission" date="2023-07" db="EMBL/GenBank/DDBJ databases">
        <title>Conexibacter stalactiti sp. nov., isolated from stalactites in a lava cave and emended description of the genus Conexibacter.</title>
        <authorList>
            <person name="Lee S.D."/>
        </authorList>
    </citation>
    <scope>NUCLEOTIDE SEQUENCE [LARGE SCALE GENOMIC DNA]</scope>
    <source>
        <strain evidence="2">KCTC 39840</strain>
    </source>
</reference>
<dbReference type="RefSeq" id="WP_318600450.1">
    <property type="nucleotide sequence ID" value="NZ_JAWSTH010000113.1"/>
</dbReference>
<name>A0ABU4HZ54_9ACTN</name>
<sequence>MRRTDVQVNDLDHDRLRRLAALHPQNGHKVLSVYMDLDPASFGTQPARASQITSLVDAAERHARNADLDNDAKKALRIDVGRVRDFLRGDFSAKGAHALALFASGPSDLFEVLRLPDAVPGAVVVNDTPWLDPLIGHGRGRRCIALVNRRTLRLFADTPDGSLHEVEAFADLVPSQHDNGGLSQSNYQRSIEEEVRKHLDHAATALLDHYRSEPFKRLAIGISAERWPDFERMLHPYLRERLLGRFDVDVENAGADQALAAAQPLFAAADERHLGELLDKLNAGLAHGEKAAAGLGDVLDALNERRVSTLLYEAGFASPGYACPTSGWLGVGPGGCPSGEGNAVPRDNILEDAIAAAIVQRADVHALRDRPELGPHGGIASVLRF</sequence>
<dbReference type="InterPro" id="IPR041202">
    <property type="entry name" value="BaeRF_family10"/>
</dbReference>
<dbReference type="InterPro" id="IPR042226">
    <property type="entry name" value="eFR1_2_sf"/>
</dbReference>
<keyword evidence="2" id="KW-1185">Reference proteome</keyword>
<evidence type="ECO:0008006" key="3">
    <source>
        <dbReference type="Google" id="ProtNLM"/>
    </source>
</evidence>
<gene>
    <name evidence="1" type="ORF">R7226_26745</name>
</gene>